<gene>
    <name evidence="1" type="primary">ISA2</name>
    <name evidence="1" type="ORF">LOY88_004536</name>
</gene>
<accession>A0ACB8UU52</accession>
<reference evidence="1" key="1">
    <citation type="journal article" date="2022" name="bioRxiv">
        <title>Population genetic analysis of Ophidiomyces ophidiicola, the causative agent of snake fungal disease, indicates recent introductions to the USA.</title>
        <authorList>
            <person name="Ladner J.T."/>
            <person name="Palmer J.M."/>
            <person name="Ettinger C.L."/>
            <person name="Stajich J.E."/>
            <person name="Farrell T.M."/>
            <person name="Glorioso B.M."/>
            <person name="Lawson B."/>
            <person name="Price S.J."/>
            <person name="Stengle A.G."/>
            <person name="Grear D.A."/>
            <person name="Lorch J.M."/>
        </authorList>
    </citation>
    <scope>NUCLEOTIDE SEQUENCE</scope>
    <source>
        <strain evidence="1">NWHC 24266-5</strain>
    </source>
</reference>
<comment type="caution">
    <text evidence="1">The sequence shown here is derived from an EMBL/GenBank/DDBJ whole genome shotgun (WGS) entry which is preliminary data.</text>
</comment>
<proteinExistence type="predicted"/>
<organism evidence="1">
    <name type="scientific">Ophidiomyces ophidiicola</name>
    <dbReference type="NCBI Taxonomy" id="1387563"/>
    <lineage>
        <taxon>Eukaryota</taxon>
        <taxon>Fungi</taxon>
        <taxon>Dikarya</taxon>
        <taxon>Ascomycota</taxon>
        <taxon>Pezizomycotina</taxon>
        <taxon>Eurotiomycetes</taxon>
        <taxon>Eurotiomycetidae</taxon>
        <taxon>Onygenales</taxon>
        <taxon>Onygenaceae</taxon>
        <taxon>Ophidiomyces</taxon>
    </lineage>
</organism>
<evidence type="ECO:0000313" key="1">
    <source>
        <dbReference type="EMBL" id="KAI2384691.1"/>
    </source>
</evidence>
<sequence length="238" mass="26033">MSQRALVTAGRRATKVHSSAPQSQPSRCLFSSSPKTKFNSPRFFFRAQDAPLVSSLVPEPWLSQLSRTQTHNRTSSNRRLRFSTTATRRATTASLNPRVDDDGSPMTIEISSRAEKRLRELTNPVTSKPSLTSNSEPYDHLRVTVTSGGCHGFQYLMSLDPASKIDSEDDTVFEATAEDESTPPAGQAKVVMDLASLELLRGSTIDYTIELIGSQFKVVNNPRATSSCGCGTSFDVPE</sequence>
<dbReference type="EMBL" id="JALBCA010000069">
    <property type="protein sequence ID" value="KAI2384691.1"/>
    <property type="molecule type" value="Genomic_DNA"/>
</dbReference>
<name>A0ACB8UU52_9EURO</name>
<protein>
    <submittedName>
        <fullName evidence="1">[4Fe-4S] proteins maturation</fullName>
    </submittedName>
</protein>